<feature type="non-terminal residue" evidence="2">
    <location>
        <position position="95"/>
    </location>
</feature>
<dbReference type="AlphaFoldDB" id="A0A9N7TW19"/>
<evidence type="ECO:0000313" key="3">
    <source>
        <dbReference type="Proteomes" id="UP001153269"/>
    </source>
</evidence>
<feature type="region of interest" description="Disordered" evidence="1">
    <location>
        <begin position="1"/>
        <end position="26"/>
    </location>
</feature>
<name>A0A9N7TW19_PLEPL</name>
<sequence length="95" mass="10480">LPCTGDTWALADRMKKTRQTEAPAGSHWGRETVMAYWQRARRNPEAGDLVLSVALNAEEGPPPLPSCQGQKQAHQKRLIKPIQGSRETTEGTNNS</sequence>
<reference evidence="2" key="1">
    <citation type="submission" date="2020-03" db="EMBL/GenBank/DDBJ databases">
        <authorList>
            <person name="Weist P."/>
        </authorList>
    </citation>
    <scope>NUCLEOTIDE SEQUENCE</scope>
</reference>
<dbReference type="Proteomes" id="UP001153269">
    <property type="component" value="Unassembled WGS sequence"/>
</dbReference>
<dbReference type="EMBL" id="CADEAL010000421">
    <property type="protein sequence ID" value="CAB1419919.1"/>
    <property type="molecule type" value="Genomic_DNA"/>
</dbReference>
<protein>
    <submittedName>
        <fullName evidence="2">Uncharacterized protein</fullName>
    </submittedName>
</protein>
<feature type="region of interest" description="Disordered" evidence="1">
    <location>
        <begin position="57"/>
        <end position="95"/>
    </location>
</feature>
<accession>A0A9N7TW19</accession>
<gene>
    <name evidence="2" type="ORF">PLEPLA_LOCUS7770</name>
</gene>
<proteinExistence type="predicted"/>
<keyword evidence="3" id="KW-1185">Reference proteome</keyword>
<evidence type="ECO:0000313" key="2">
    <source>
        <dbReference type="EMBL" id="CAB1419919.1"/>
    </source>
</evidence>
<evidence type="ECO:0000256" key="1">
    <source>
        <dbReference type="SAM" id="MobiDB-lite"/>
    </source>
</evidence>
<organism evidence="2 3">
    <name type="scientific">Pleuronectes platessa</name>
    <name type="common">European plaice</name>
    <dbReference type="NCBI Taxonomy" id="8262"/>
    <lineage>
        <taxon>Eukaryota</taxon>
        <taxon>Metazoa</taxon>
        <taxon>Chordata</taxon>
        <taxon>Craniata</taxon>
        <taxon>Vertebrata</taxon>
        <taxon>Euteleostomi</taxon>
        <taxon>Actinopterygii</taxon>
        <taxon>Neopterygii</taxon>
        <taxon>Teleostei</taxon>
        <taxon>Neoteleostei</taxon>
        <taxon>Acanthomorphata</taxon>
        <taxon>Carangaria</taxon>
        <taxon>Pleuronectiformes</taxon>
        <taxon>Pleuronectoidei</taxon>
        <taxon>Pleuronectidae</taxon>
        <taxon>Pleuronectes</taxon>
    </lineage>
</organism>
<comment type="caution">
    <text evidence="2">The sequence shown here is derived from an EMBL/GenBank/DDBJ whole genome shotgun (WGS) entry which is preliminary data.</text>
</comment>